<organism evidence="1 2">
    <name type="scientific">Ciona intestinalis</name>
    <name type="common">Transparent sea squirt</name>
    <name type="synonym">Ascidia intestinalis</name>
    <dbReference type="NCBI Taxonomy" id="7719"/>
    <lineage>
        <taxon>Eukaryota</taxon>
        <taxon>Metazoa</taxon>
        <taxon>Chordata</taxon>
        <taxon>Tunicata</taxon>
        <taxon>Ascidiacea</taxon>
        <taxon>Phlebobranchia</taxon>
        <taxon>Cionidae</taxon>
        <taxon>Ciona</taxon>
    </lineage>
</organism>
<dbReference type="KEGG" id="cin:100184380"/>
<protein>
    <recommendedName>
        <fullName evidence="3">RIIa domain-containing protein</fullName>
    </recommendedName>
</protein>
<evidence type="ECO:0000313" key="2">
    <source>
        <dbReference type="Proteomes" id="UP000008144"/>
    </source>
</evidence>
<dbReference type="SUPFAM" id="SSF47391">
    <property type="entry name" value="Dimerization-anchoring domain of cAMP-dependent PK regulatory subunit"/>
    <property type="match status" value="1"/>
</dbReference>
<reference evidence="1" key="3">
    <citation type="submission" date="2025-09" db="UniProtKB">
        <authorList>
            <consortium name="Ensembl"/>
        </authorList>
    </citation>
    <scope>IDENTIFICATION</scope>
</reference>
<proteinExistence type="predicted"/>
<dbReference type="CDD" id="cd22971">
    <property type="entry name" value="DD_RIIAD1"/>
    <property type="match status" value="1"/>
</dbReference>
<dbReference type="Ensembl" id="ENSCINT00000032501.1">
    <property type="protein sequence ID" value="ENSCINP00000034099.1"/>
    <property type="gene ID" value="ENSCING00000019939.1"/>
</dbReference>
<evidence type="ECO:0008006" key="3">
    <source>
        <dbReference type="Google" id="ProtNLM"/>
    </source>
</evidence>
<dbReference type="HOGENOM" id="CLU_144881_1_1_1"/>
<accession>A0A1W2VYS1</accession>
<dbReference type="GeneID" id="100184380"/>
<name>H2XWR5_CIOIN</name>
<dbReference type="PANTHER" id="PTHR15505:SF4">
    <property type="entry name" value="RIIA DOMAIN-CONTAINING PROTEIN 1"/>
    <property type="match status" value="1"/>
</dbReference>
<keyword evidence="2" id="KW-1185">Reference proteome</keyword>
<dbReference type="InParanoid" id="H2XWR5"/>
<reference evidence="1" key="2">
    <citation type="submission" date="2025-08" db="UniProtKB">
        <authorList>
            <consortium name="Ensembl"/>
        </authorList>
    </citation>
    <scope>IDENTIFICATION</scope>
</reference>
<dbReference type="OMA" id="EGMEPYD"/>
<reference evidence="2" key="1">
    <citation type="journal article" date="2002" name="Science">
        <title>The draft genome of Ciona intestinalis: insights into chordate and vertebrate origins.</title>
        <authorList>
            <person name="Dehal P."/>
            <person name="Satou Y."/>
            <person name="Campbell R.K."/>
            <person name="Chapman J."/>
            <person name="Degnan B."/>
            <person name="De Tomaso A."/>
            <person name="Davidson B."/>
            <person name="Di Gregorio A."/>
            <person name="Gelpke M."/>
            <person name="Goodstein D.M."/>
            <person name="Harafuji N."/>
            <person name="Hastings K.E."/>
            <person name="Ho I."/>
            <person name="Hotta K."/>
            <person name="Huang W."/>
            <person name="Kawashima T."/>
            <person name="Lemaire P."/>
            <person name="Martinez D."/>
            <person name="Meinertzhagen I.A."/>
            <person name="Necula S."/>
            <person name="Nonaka M."/>
            <person name="Putnam N."/>
            <person name="Rash S."/>
            <person name="Saiga H."/>
            <person name="Satake M."/>
            <person name="Terry A."/>
            <person name="Yamada L."/>
            <person name="Wang H.G."/>
            <person name="Awazu S."/>
            <person name="Azumi K."/>
            <person name="Boore J."/>
            <person name="Branno M."/>
            <person name="Chin-Bow S."/>
            <person name="DeSantis R."/>
            <person name="Doyle S."/>
            <person name="Francino P."/>
            <person name="Keys D.N."/>
            <person name="Haga S."/>
            <person name="Hayashi H."/>
            <person name="Hino K."/>
            <person name="Imai K.S."/>
            <person name="Inaba K."/>
            <person name="Kano S."/>
            <person name="Kobayashi K."/>
            <person name="Kobayashi M."/>
            <person name="Lee B.I."/>
            <person name="Makabe K.W."/>
            <person name="Manohar C."/>
            <person name="Matassi G."/>
            <person name="Medina M."/>
            <person name="Mochizuki Y."/>
            <person name="Mount S."/>
            <person name="Morishita T."/>
            <person name="Miura S."/>
            <person name="Nakayama A."/>
            <person name="Nishizaka S."/>
            <person name="Nomoto H."/>
            <person name="Ohta F."/>
            <person name="Oishi K."/>
            <person name="Rigoutsos I."/>
            <person name="Sano M."/>
            <person name="Sasaki A."/>
            <person name="Sasakura Y."/>
            <person name="Shoguchi E."/>
            <person name="Shin-i T."/>
            <person name="Spagnuolo A."/>
            <person name="Stainier D."/>
            <person name="Suzuki M.M."/>
            <person name="Tassy O."/>
            <person name="Takatori N."/>
            <person name="Tokuoka M."/>
            <person name="Yagi K."/>
            <person name="Yoshizaki F."/>
            <person name="Wada S."/>
            <person name="Zhang C."/>
            <person name="Hyatt P.D."/>
            <person name="Larimer F."/>
            <person name="Detter C."/>
            <person name="Doggett N."/>
            <person name="Glavina T."/>
            <person name="Hawkins T."/>
            <person name="Richardson P."/>
            <person name="Lucas S."/>
            <person name="Kohara Y."/>
            <person name="Levine M."/>
            <person name="Satoh N."/>
            <person name="Rokhsar D.S."/>
        </authorList>
    </citation>
    <scope>NUCLEOTIDE SEQUENCE [LARGE SCALE GENOMIC DNA]</scope>
</reference>
<dbReference type="InterPro" id="IPR059162">
    <property type="entry name" value="RIIAD1"/>
</dbReference>
<accession>H2XWR5</accession>
<gene>
    <name evidence="1" type="primary">LOC100184380</name>
</gene>
<dbReference type="PANTHER" id="PTHR15505">
    <property type="entry name" value="RIIA DOMAIN-CONTAINING PROTEIN 1"/>
    <property type="match status" value="1"/>
</dbReference>
<dbReference type="AlphaFoldDB" id="H2XWR5"/>
<dbReference type="GeneTree" id="ENSGT00390000003062"/>
<dbReference type="Proteomes" id="UP000008144">
    <property type="component" value="Unassembled WGS sequence"/>
</dbReference>
<dbReference type="RefSeq" id="NP_001153236.1">
    <property type="nucleotide sequence ID" value="NM_001159764.1"/>
</dbReference>
<dbReference type="OrthoDB" id="10249338at2759"/>
<sequence>MARPQRFPPHGMEDYDLGALSDEQQATLSSFKINTRMQNEDYLRTHPEVDVLISGFLRELLLRRPNHVREFAAAYFINPDLPAAVKEKVAQNQNKS</sequence>
<evidence type="ECO:0000313" key="1">
    <source>
        <dbReference type="Ensembl" id="ENSCINP00000034099.1"/>
    </source>
</evidence>